<dbReference type="Proteomes" id="UP000581206">
    <property type="component" value="Unassembled WGS sequence"/>
</dbReference>
<evidence type="ECO:0000259" key="1">
    <source>
        <dbReference type="SMART" id="SM00858"/>
    </source>
</evidence>
<dbReference type="EMBL" id="JAAXOX010000001">
    <property type="protein sequence ID" value="NKY21314.1"/>
    <property type="molecule type" value="Genomic_DNA"/>
</dbReference>
<evidence type="ECO:0000313" key="2">
    <source>
        <dbReference type="EMBL" id="NKY21314.1"/>
    </source>
</evidence>
<name>A0A7X6KS99_9CELL</name>
<dbReference type="InterPro" id="IPR013974">
    <property type="entry name" value="SAF"/>
</dbReference>
<reference evidence="2 3" key="1">
    <citation type="submission" date="2020-04" db="EMBL/GenBank/DDBJ databases">
        <title>MicrobeNet Type strains.</title>
        <authorList>
            <person name="Nicholson A.C."/>
        </authorList>
    </citation>
    <scope>NUCLEOTIDE SEQUENCE [LARGE SCALE GENOMIC DNA]</scope>
    <source>
        <strain evidence="2 3">ATCC BAA-788</strain>
    </source>
</reference>
<organism evidence="2 3">
    <name type="scientific">Cellulomonas denverensis</name>
    <dbReference type="NCBI Taxonomy" id="264297"/>
    <lineage>
        <taxon>Bacteria</taxon>
        <taxon>Bacillati</taxon>
        <taxon>Actinomycetota</taxon>
        <taxon>Actinomycetes</taxon>
        <taxon>Micrococcales</taxon>
        <taxon>Cellulomonadaceae</taxon>
        <taxon>Cellulomonas</taxon>
    </lineage>
</organism>
<evidence type="ECO:0000313" key="3">
    <source>
        <dbReference type="Proteomes" id="UP000581206"/>
    </source>
</evidence>
<keyword evidence="2" id="KW-0282">Flagellum</keyword>
<keyword evidence="2" id="KW-0969">Cilium</keyword>
<dbReference type="CDD" id="cd11614">
    <property type="entry name" value="SAF_CpaB_FlgA_like"/>
    <property type="match status" value="1"/>
</dbReference>
<protein>
    <submittedName>
        <fullName evidence="2">Flagellar biosynthesis protein FlgA</fullName>
    </submittedName>
</protein>
<dbReference type="Pfam" id="PF08666">
    <property type="entry name" value="SAF"/>
    <property type="match status" value="1"/>
</dbReference>
<comment type="caution">
    <text evidence="2">The sequence shown here is derived from an EMBL/GenBank/DDBJ whole genome shotgun (WGS) entry which is preliminary data.</text>
</comment>
<gene>
    <name evidence="2" type="ORF">HGA03_01390</name>
</gene>
<accession>A0A7X6KS99</accession>
<dbReference type="SMART" id="SM00858">
    <property type="entry name" value="SAF"/>
    <property type="match status" value="1"/>
</dbReference>
<dbReference type="AlphaFoldDB" id="A0A7X6KS99"/>
<keyword evidence="2" id="KW-0966">Cell projection</keyword>
<dbReference type="RefSeq" id="WP_168628422.1">
    <property type="nucleotide sequence ID" value="NZ_BONL01000003.1"/>
</dbReference>
<feature type="domain" description="SAF" evidence="1">
    <location>
        <begin position="1"/>
        <end position="60"/>
    </location>
</feature>
<keyword evidence="3" id="KW-1185">Reference proteome</keyword>
<sequence>MVAARDLPAGNTLTAGDLTLRALPRSAVPEGSAEDASGLVGSRTAVAVPAGLPLVPGLLTDSTATGPPGTVVVPVRFADDSTAALLTPGRRIDVVSAPLGGKPHTVATGALVLTAADPGSTGGLLGGSDPATGPLLLAVDPADAVGLSAASASTGLSAILVE</sequence>
<proteinExistence type="predicted"/>